<feature type="compositionally biased region" description="Low complexity" evidence="1">
    <location>
        <begin position="35"/>
        <end position="50"/>
    </location>
</feature>
<evidence type="ECO:0000256" key="1">
    <source>
        <dbReference type="SAM" id="MobiDB-lite"/>
    </source>
</evidence>
<feature type="region of interest" description="Disordered" evidence="1">
    <location>
        <begin position="23"/>
        <end position="111"/>
    </location>
</feature>
<reference evidence="2 3" key="1">
    <citation type="submission" date="2021-06" db="EMBL/GenBank/DDBJ databases">
        <title>A haploid diamondback moth (Plutella xylostella L.) genome assembly resolves 31 chromosomes and identifies a diamide resistance mutation.</title>
        <authorList>
            <person name="Ward C.M."/>
            <person name="Perry K.D."/>
            <person name="Baker G."/>
            <person name="Powis K."/>
            <person name="Heckel D.G."/>
            <person name="Baxter S.W."/>
        </authorList>
    </citation>
    <scope>NUCLEOTIDE SEQUENCE [LARGE SCALE GENOMIC DNA]</scope>
    <source>
        <strain evidence="2 3">LV</strain>
        <tissue evidence="2">Single pupa</tissue>
    </source>
</reference>
<comment type="caution">
    <text evidence="2">The sequence shown here is derived from an EMBL/GenBank/DDBJ whole genome shotgun (WGS) entry which is preliminary data.</text>
</comment>
<keyword evidence="3" id="KW-1185">Reference proteome</keyword>
<accession>A0ABQ7QRK4</accession>
<name>A0ABQ7QRK4_PLUXY</name>
<evidence type="ECO:0000313" key="2">
    <source>
        <dbReference type="EMBL" id="KAG7307654.1"/>
    </source>
</evidence>
<protein>
    <submittedName>
        <fullName evidence="2">Uncharacterized protein</fullName>
    </submittedName>
</protein>
<dbReference type="EMBL" id="JAHIBW010000010">
    <property type="protein sequence ID" value="KAG7307654.1"/>
    <property type="molecule type" value="Genomic_DNA"/>
</dbReference>
<feature type="compositionally biased region" description="Pro residues" evidence="1">
    <location>
        <begin position="69"/>
        <end position="82"/>
    </location>
</feature>
<gene>
    <name evidence="2" type="ORF">JYU34_007875</name>
</gene>
<evidence type="ECO:0000313" key="3">
    <source>
        <dbReference type="Proteomes" id="UP000823941"/>
    </source>
</evidence>
<organism evidence="2 3">
    <name type="scientific">Plutella xylostella</name>
    <name type="common">Diamondback moth</name>
    <name type="synonym">Plutella maculipennis</name>
    <dbReference type="NCBI Taxonomy" id="51655"/>
    <lineage>
        <taxon>Eukaryota</taxon>
        <taxon>Metazoa</taxon>
        <taxon>Ecdysozoa</taxon>
        <taxon>Arthropoda</taxon>
        <taxon>Hexapoda</taxon>
        <taxon>Insecta</taxon>
        <taxon>Pterygota</taxon>
        <taxon>Neoptera</taxon>
        <taxon>Endopterygota</taxon>
        <taxon>Lepidoptera</taxon>
        <taxon>Glossata</taxon>
        <taxon>Ditrysia</taxon>
        <taxon>Yponomeutoidea</taxon>
        <taxon>Plutellidae</taxon>
        <taxon>Plutella</taxon>
    </lineage>
</organism>
<dbReference type="Proteomes" id="UP000823941">
    <property type="component" value="Chromosome 10"/>
</dbReference>
<proteinExistence type="predicted"/>
<sequence length="111" mass="11555">MSRGAVERRRDLDCTAQRSVALPRLSSCTRRETGPRTSRPAPRRPSPSASLACGGGGLFGRNRSAGGRPPLPPEPPTPPGPPVRAADLQPAPALLITGPPNYTPDLKGSLS</sequence>